<evidence type="ECO:0000313" key="12">
    <source>
        <dbReference type="Proteomes" id="UP000195137"/>
    </source>
</evidence>
<evidence type="ECO:0000259" key="10">
    <source>
        <dbReference type="PROSITE" id="PS50112"/>
    </source>
</evidence>
<dbReference type="InterPro" id="IPR035965">
    <property type="entry name" value="PAS-like_dom_sf"/>
</dbReference>
<name>A0A1Y3GA67_9EURY</name>
<feature type="domain" description="Response regulatory" evidence="9">
    <location>
        <begin position="8"/>
        <end position="123"/>
    </location>
</feature>
<dbReference type="InterPro" id="IPR001789">
    <property type="entry name" value="Sig_transdc_resp-reg_receiver"/>
</dbReference>
<dbReference type="InterPro" id="IPR011006">
    <property type="entry name" value="CheY-like_superfamily"/>
</dbReference>
<evidence type="ECO:0000256" key="4">
    <source>
        <dbReference type="ARBA" id="ARBA00023012"/>
    </source>
</evidence>
<keyword evidence="5" id="KW-0805">Transcription regulation</keyword>
<dbReference type="InterPro" id="IPR003018">
    <property type="entry name" value="GAF"/>
</dbReference>
<evidence type="ECO:0000259" key="9">
    <source>
        <dbReference type="PROSITE" id="PS50110"/>
    </source>
</evidence>
<keyword evidence="6" id="KW-0238">DNA-binding</keyword>
<dbReference type="CDD" id="cd00130">
    <property type="entry name" value="PAS"/>
    <property type="match status" value="1"/>
</dbReference>
<comment type="caution">
    <text evidence="11">The sequence shown here is derived from an EMBL/GenBank/DDBJ whole genome shotgun (WGS) entry which is preliminary data.</text>
</comment>
<dbReference type="GO" id="GO:0000976">
    <property type="term" value="F:transcription cis-regulatory region binding"/>
    <property type="evidence" value="ECO:0007669"/>
    <property type="project" value="TreeGrafter"/>
</dbReference>
<evidence type="ECO:0000256" key="6">
    <source>
        <dbReference type="ARBA" id="ARBA00023125"/>
    </source>
</evidence>
<dbReference type="GO" id="GO:0016301">
    <property type="term" value="F:kinase activity"/>
    <property type="evidence" value="ECO:0007669"/>
    <property type="project" value="UniProtKB-KW"/>
</dbReference>
<dbReference type="InterPro" id="IPR000014">
    <property type="entry name" value="PAS"/>
</dbReference>
<dbReference type="GO" id="GO:0005829">
    <property type="term" value="C:cytosol"/>
    <property type="evidence" value="ECO:0007669"/>
    <property type="project" value="TreeGrafter"/>
</dbReference>
<evidence type="ECO:0000256" key="8">
    <source>
        <dbReference type="PROSITE-ProRule" id="PRU00169"/>
    </source>
</evidence>
<dbReference type="OrthoDB" id="8127at2157"/>
<evidence type="ECO:0000256" key="1">
    <source>
        <dbReference type="ARBA" id="ARBA00022553"/>
    </source>
</evidence>
<dbReference type="Proteomes" id="UP000195137">
    <property type="component" value="Unassembled WGS sequence"/>
</dbReference>
<dbReference type="PANTHER" id="PTHR48111">
    <property type="entry name" value="REGULATOR OF RPOS"/>
    <property type="match status" value="1"/>
</dbReference>
<dbReference type="PROSITE" id="PS50110">
    <property type="entry name" value="RESPONSE_REGULATORY"/>
    <property type="match status" value="1"/>
</dbReference>
<dbReference type="GO" id="GO:0032993">
    <property type="term" value="C:protein-DNA complex"/>
    <property type="evidence" value="ECO:0007669"/>
    <property type="project" value="TreeGrafter"/>
</dbReference>
<dbReference type="PROSITE" id="PS50112">
    <property type="entry name" value="PAS"/>
    <property type="match status" value="1"/>
</dbReference>
<feature type="modified residue" description="4-aspartylphosphate" evidence="8">
    <location>
        <position position="57"/>
    </location>
</feature>
<dbReference type="SMART" id="SM00091">
    <property type="entry name" value="PAS"/>
    <property type="match status" value="1"/>
</dbReference>
<dbReference type="SUPFAM" id="SSF52172">
    <property type="entry name" value="CheY-like"/>
    <property type="match status" value="1"/>
</dbReference>
<dbReference type="CDD" id="cd00156">
    <property type="entry name" value="REC"/>
    <property type="match status" value="1"/>
</dbReference>
<reference evidence="11 12" key="1">
    <citation type="submission" date="2016-12" db="EMBL/GenBank/DDBJ databases">
        <title>Discovery of methanogenic haloarchaea.</title>
        <authorList>
            <person name="Sorokin D.Y."/>
            <person name="Makarova K.S."/>
            <person name="Abbas B."/>
            <person name="Ferrer M."/>
            <person name="Golyshin P.N."/>
        </authorList>
    </citation>
    <scope>NUCLEOTIDE SEQUENCE [LARGE SCALE GENOMIC DNA]</scope>
    <source>
        <strain evidence="11">AMET1</strain>
    </source>
</reference>
<evidence type="ECO:0000256" key="7">
    <source>
        <dbReference type="ARBA" id="ARBA00023163"/>
    </source>
</evidence>
<keyword evidence="1 8" id="KW-0597">Phosphoprotein</keyword>
<accession>A0A1Y3GA67</accession>
<sequence length="410" mass="46990">MVRDNCISVLIVDDEPSFLDLATIYLERENPDFDVCALSSPIEVLEVFRDFDCLVCDYQMPEMDGLEVLEKVRVDFDSDIPFIVFTGKGREEVAMEALNLGADRYLQKGGDPGSQFGVLARSIEQVVEHSRVKKNLRNREKRYRGLFKSAQTGILIVDGRSYRIQESNPYAMDLLGFDGDGLRGMELWSLFHSFEKQKSRFERSSRFLEGKLEDVVLSSCEGDPVYVDFAGTSYFFEGDLVLQCSLVDIRERKMAEEAFSRLAGNIMSYRGEELYNQVVNEVAGYFKADFVSLGLIDRGWVDCLNVYLDGEVKKDFNFRLEGTPCERVAMEGPRIYPNGVKEQFPEDQEIKDMDMEGYAGVPIKDRVGNVVGVLCLMSRERLEMPRYWREALKIIANRVYTELDRETIKN</sequence>
<dbReference type="SUPFAM" id="SSF55785">
    <property type="entry name" value="PYP-like sensor domain (PAS domain)"/>
    <property type="match status" value="1"/>
</dbReference>
<keyword evidence="2" id="KW-0808">Transferase</keyword>
<evidence type="ECO:0000256" key="3">
    <source>
        <dbReference type="ARBA" id="ARBA00022777"/>
    </source>
</evidence>
<dbReference type="NCBIfam" id="TIGR00229">
    <property type="entry name" value="sensory_box"/>
    <property type="match status" value="1"/>
</dbReference>
<organism evidence="11 12">
    <name type="scientific">Methanonatronarchaeum thermophilum</name>
    <dbReference type="NCBI Taxonomy" id="1927129"/>
    <lineage>
        <taxon>Archaea</taxon>
        <taxon>Methanobacteriati</taxon>
        <taxon>Methanobacteriota</taxon>
        <taxon>Methanonatronarchaeia</taxon>
        <taxon>Methanonatronarchaeales</taxon>
        <taxon>Methanonatronarchaeaceae</taxon>
        <taxon>Methanonatronarchaeum</taxon>
    </lineage>
</organism>
<feature type="domain" description="PAS" evidence="10">
    <location>
        <begin position="139"/>
        <end position="192"/>
    </location>
</feature>
<keyword evidence="7" id="KW-0804">Transcription</keyword>
<protein>
    <submittedName>
        <fullName evidence="11">Sensory protein containing REC PAS and GAF domain</fullName>
    </submittedName>
</protein>
<dbReference type="AlphaFoldDB" id="A0A1Y3GA67"/>
<keyword evidence="3" id="KW-0418">Kinase</keyword>
<dbReference type="SMART" id="SM00065">
    <property type="entry name" value="GAF"/>
    <property type="match status" value="1"/>
</dbReference>
<gene>
    <name evidence="11" type="ORF">AMET1_1042</name>
</gene>
<keyword evidence="12" id="KW-1185">Reference proteome</keyword>
<dbReference type="Pfam" id="PF00072">
    <property type="entry name" value="Response_reg"/>
    <property type="match status" value="1"/>
</dbReference>
<evidence type="ECO:0000256" key="2">
    <source>
        <dbReference type="ARBA" id="ARBA00022679"/>
    </source>
</evidence>
<dbReference type="GO" id="GO:0000156">
    <property type="term" value="F:phosphorelay response regulator activity"/>
    <property type="evidence" value="ECO:0007669"/>
    <property type="project" value="TreeGrafter"/>
</dbReference>
<dbReference type="InterPro" id="IPR039420">
    <property type="entry name" value="WalR-like"/>
</dbReference>
<proteinExistence type="predicted"/>
<dbReference type="GO" id="GO:0006355">
    <property type="term" value="P:regulation of DNA-templated transcription"/>
    <property type="evidence" value="ECO:0007669"/>
    <property type="project" value="TreeGrafter"/>
</dbReference>
<dbReference type="PANTHER" id="PTHR48111:SF1">
    <property type="entry name" value="TWO-COMPONENT RESPONSE REGULATOR ORR33"/>
    <property type="match status" value="1"/>
</dbReference>
<dbReference type="Pfam" id="PF01590">
    <property type="entry name" value="GAF"/>
    <property type="match status" value="1"/>
</dbReference>
<dbReference type="SUPFAM" id="SSF55781">
    <property type="entry name" value="GAF domain-like"/>
    <property type="match status" value="1"/>
</dbReference>
<dbReference type="InterPro" id="IPR029016">
    <property type="entry name" value="GAF-like_dom_sf"/>
</dbReference>
<dbReference type="RefSeq" id="WP_143406859.1">
    <property type="nucleotide sequence ID" value="NZ_MRZU01000004.1"/>
</dbReference>
<evidence type="ECO:0000256" key="5">
    <source>
        <dbReference type="ARBA" id="ARBA00023015"/>
    </source>
</evidence>
<dbReference type="Gene3D" id="3.30.450.20">
    <property type="entry name" value="PAS domain"/>
    <property type="match status" value="1"/>
</dbReference>
<keyword evidence="4" id="KW-0902">Two-component regulatory system</keyword>
<dbReference type="Gene3D" id="3.40.50.2300">
    <property type="match status" value="1"/>
</dbReference>
<dbReference type="EMBL" id="MRZU01000004">
    <property type="protein sequence ID" value="OUJ18140.1"/>
    <property type="molecule type" value="Genomic_DNA"/>
</dbReference>
<dbReference type="Pfam" id="PF13188">
    <property type="entry name" value="PAS_8"/>
    <property type="match status" value="1"/>
</dbReference>
<evidence type="ECO:0000313" key="11">
    <source>
        <dbReference type="EMBL" id="OUJ18140.1"/>
    </source>
</evidence>
<dbReference type="Gene3D" id="3.30.450.40">
    <property type="match status" value="1"/>
</dbReference>
<dbReference type="SMART" id="SM00448">
    <property type="entry name" value="REC"/>
    <property type="match status" value="1"/>
</dbReference>